<dbReference type="Pfam" id="PF01638">
    <property type="entry name" value="HxlR"/>
    <property type="match status" value="1"/>
</dbReference>
<evidence type="ECO:0000256" key="1">
    <source>
        <dbReference type="ARBA" id="ARBA00023015"/>
    </source>
</evidence>
<dbReference type="Proteomes" id="UP000010847">
    <property type="component" value="Chromosome"/>
</dbReference>
<dbReference type="eggNOG" id="COG1733">
    <property type="taxonomic scope" value="Bacteria"/>
</dbReference>
<keyword evidence="2" id="KW-0238">DNA-binding</keyword>
<keyword evidence="6" id="KW-1185">Reference proteome</keyword>
<dbReference type="PANTHER" id="PTHR33204">
    <property type="entry name" value="TRANSCRIPTIONAL REGULATOR, MARR FAMILY"/>
    <property type="match status" value="1"/>
</dbReference>
<reference evidence="5 6" key="1">
    <citation type="submission" date="2013-12" db="EMBL/GenBank/DDBJ databases">
        <authorList>
            <consortium name="DOE Joint Genome Institute"/>
            <person name="Smidt H."/>
            <person name="Huntemann M."/>
            <person name="Han J."/>
            <person name="Chen A."/>
            <person name="Kyrpides N."/>
            <person name="Mavromatis K."/>
            <person name="Markowitz V."/>
            <person name="Palaniappan K."/>
            <person name="Ivanova N."/>
            <person name="Schaumberg A."/>
            <person name="Pati A."/>
            <person name="Liolios K."/>
            <person name="Nordberg H.P."/>
            <person name="Cantor M.N."/>
            <person name="Hua S.X."/>
            <person name="Woyke T."/>
        </authorList>
    </citation>
    <scope>NUCLEOTIDE SEQUENCE [LARGE SCALE GENOMIC DNA]</scope>
    <source>
        <strain evidence="6">DSM 15288</strain>
    </source>
</reference>
<evidence type="ECO:0000313" key="6">
    <source>
        <dbReference type="Proteomes" id="UP000010847"/>
    </source>
</evidence>
<feature type="domain" description="HTH hxlR-type" evidence="4">
    <location>
        <begin position="10"/>
        <end position="105"/>
    </location>
</feature>
<keyword evidence="1" id="KW-0805">Transcription regulation</keyword>
<accession>W0E6E8</accession>
<dbReference type="EMBL" id="CP007032">
    <property type="protein sequence ID" value="AHF06450.1"/>
    <property type="molecule type" value="Genomic_DNA"/>
</dbReference>
<sequence>MQKNNSFSDCPLEYAISILGGKWKLQIIWTIYTAKSIRFNQLKQELDGITDMMLTKILKEFVTQNIIIRHQYNEIPPHVEYSLSENGLKLVEALSEVRKWSREVQ</sequence>
<proteinExistence type="predicted"/>
<dbReference type="InterPro" id="IPR036388">
    <property type="entry name" value="WH-like_DNA-bd_sf"/>
</dbReference>
<protein>
    <submittedName>
        <fullName evidence="5">Transcriptional regulator</fullName>
    </submittedName>
</protein>
<dbReference type="RefSeq" id="WP_006715031.1">
    <property type="nucleotide sequence ID" value="NZ_CP007032.1"/>
</dbReference>
<gene>
    <name evidence="5" type="ORF">DESME_04785</name>
</gene>
<dbReference type="PROSITE" id="PS51118">
    <property type="entry name" value="HTH_HXLR"/>
    <property type="match status" value="1"/>
</dbReference>
<dbReference type="STRING" id="871968.DESME_04785"/>
<dbReference type="OrthoDB" id="9791143at2"/>
<evidence type="ECO:0000313" key="5">
    <source>
        <dbReference type="EMBL" id="AHF06450.1"/>
    </source>
</evidence>
<dbReference type="InterPro" id="IPR002577">
    <property type="entry name" value="HTH_HxlR"/>
</dbReference>
<name>W0E6E8_9FIRM</name>
<dbReference type="SUPFAM" id="SSF46785">
    <property type="entry name" value="Winged helix' DNA-binding domain"/>
    <property type="match status" value="1"/>
</dbReference>
<keyword evidence="3" id="KW-0804">Transcription</keyword>
<dbReference type="KEGG" id="dmt:DESME_04785"/>
<dbReference type="AlphaFoldDB" id="W0E6E8"/>
<dbReference type="GO" id="GO:0003677">
    <property type="term" value="F:DNA binding"/>
    <property type="evidence" value="ECO:0007669"/>
    <property type="project" value="UniProtKB-KW"/>
</dbReference>
<evidence type="ECO:0000256" key="2">
    <source>
        <dbReference type="ARBA" id="ARBA00023125"/>
    </source>
</evidence>
<organism evidence="5 6">
    <name type="scientific">Desulfitobacterium metallireducens DSM 15288</name>
    <dbReference type="NCBI Taxonomy" id="871968"/>
    <lineage>
        <taxon>Bacteria</taxon>
        <taxon>Bacillati</taxon>
        <taxon>Bacillota</taxon>
        <taxon>Clostridia</taxon>
        <taxon>Eubacteriales</taxon>
        <taxon>Desulfitobacteriaceae</taxon>
        <taxon>Desulfitobacterium</taxon>
    </lineage>
</organism>
<dbReference type="Gene3D" id="1.10.10.10">
    <property type="entry name" value="Winged helix-like DNA-binding domain superfamily/Winged helix DNA-binding domain"/>
    <property type="match status" value="1"/>
</dbReference>
<evidence type="ECO:0000256" key="3">
    <source>
        <dbReference type="ARBA" id="ARBA00023163"/>
    </source>
</evidence>
<dbReference type="HOGENOM" id="CLU_111585_5_2_9"/>
<evidence type="ECO:0000259" key="4">
    <source>
        <dbReference type="PROSITE" id="PS51118"/>
    </source>
</evidence>
<dbReference type="InterPro" id="IPR036390">
    <property type="entry name" value="WH_DNA-bd_sf"/>
</dbReference>